<accession>A0A8S5QT68</accession>
<name>A0A8S5QT68_9CAUD</name>
<organism evidence="1">
    <name type="scientific">Myoviridae sp. ctoNH1</name>
    <dbReference type="NCBI Taxonomy" id="2826695"/>
    <lineage>
        <taxon>Viruses</taxon>
        <taxon>Duplodnaviria</taxon>
        <taxon>Heunggongvirae</taxon>
        <taxon>Uroviricota</taxon>
        <taxon>Caudoviricetes</taxon>
    </lineage>
</organism>
<dbReference type="EMBL" id="BK015718">
    <property type="protein sequence ID" value="DAE21852.1"/>
    <property type="molecule type" value="Genomic_DNA"/>
</dbReference>
<sequence length="185" mass="21297">MLIRKFYKVFIIMTKKKEAHELKKRGRKEVIHQNNDLRSHLAGVKNLNQLTSAGQNVIKKHIDTLTQSKGSKKGMIKKNILSLLTMMGDISLEKTKAQLDSSELFEGEDYCKSRVNDYKLVLTGVSKELWAMYENGTPIRTDDPRGGEYLTGEELFNLTRLIESNPTKKELSDFIKKFIHPKLIR</sequence>
<evidence type="ECO:0000313" key="1">
    <source>
        <dbReference type="EMBL" id="DAE21852.1"/>
    </source>
</evidence>
<reference evidence="1" key="1">
    <citation type="journal article" date="2021" name="Proc. Natl. Acad. Sci. U.S.A.">
        <title>A Catalog of Tens of Thousands of Viruses from Human Metagenomes Reveals Hidden Associations with Chronic Diseases.</title>
        <authorList>
            <person name="Tisza M.J."/>
            <person name="Buck C.B."/>
        </authorList>
    </citation>
    <scope>NUCLEOTIDE SEQUENCE</scope>
    <source>
        <strain evidence="1">CtoNH1</strain>
    </source>
</reference>
<proteinExistence type="predicted"/>
<protein>
    <submittedName>
        <fullName evidence="1">Uncharacterized protein</fullName>
    </submittedName>
</protein>